<dbReference type="RefSeq" id="XP_001731525.1">
    <property type="nucleotide sequence ID" value="XM_001731473.1"/>
</dbReference>
<dbReference type="InterPro" id="IPR051718">
    <property type="entry name" value="ARF_GTPase-activating"/>
</dbReference>
<dbReference type="InterPro" id="IPR001164">
    <property type="entry name" value="ArfGAP_dom"/>
</dbReference>
<dbReference type="Pfam" id="PF01412">
    <property type="entry name" value="ArfGap"/>
    <property type="match status" value="1"/>
</dbReference>
<feature type="domain" description="Arf-GAP" evidence="7">
    <location>
        <begin position="20"/>
        <end position="137"/>
    </location>
</feature>
<keyword evidence="3 5" id="KW-0863">Zinc-finger</keyword>
<dbReference type="FunCoup" id="A8PYR0">
    <property type="interactions" value="269"/>
</dbReference>
<dbReference type="InterPro" id="IPR038508">
    <property type="entry name" value="ArfGAP_dom_sf"/>
</dbReference>
<keyword evidence="9" id="KW-1185">Reference proteome</keyword>
<dbReference type="PANTHER" id="PTHR45705">
    <property type="entry name" value="FI20236P1"/>
    <property type="match status" value="1"/>
</dbReference>
<evidence type="ECO:0000259" key="7">
    <source>
        <dbReference type="PROSITE" id="PS50115"/>
    </source>
</evidence>
<dbReference type="STRING" id="425265.A8PYR0"/>
<dbReference type="GO" id="GO:0008270">
    <property type="term" value="F:zinc ion binding"/>
    <property type="evidence" value="ECO:0007669"/>
    <property type="project" value="UniProtKB-KW"/>
</dbReference>
<protein>
    <recommendedName>
        <fullName evidence="7">Arf-GAP domain-containing protein</fullName>
    </recommendedName>
</protein>
<dbReference type="PANTHER" id="PTHR45705:SF14">
    <property type="entry name" value="ARF-GAP DOMAIN-CONTAINING PROTEIN"/>
    <property type="match status" value="1"/>
</dbReference>
<dbReference type="InParanoid" id="A8PYR0"/>
<dbReference type="GO" id="GO:0005096">
    <property type="term" value="F:GTPase activator activity"/>
    <property type="evidence" value="ECO:0007669"/>
    <property type="project" value="UniProtKB-KW"/>
</dbReference>
<evidence type="ECO:0000256" key="2">
    <source>
        <dbReference type="ARBA" id="ARBA00022723"/>
    </source>
</evidence>
<dbReference type="Proteomes" id="UP000008837">
    <property type="component" value="Unassembled WGS sequence"/>
</dbReference>
<dbReference type="EMBL" id="AAYY01000004">
    <property type="protein sequence ID" value="EDP44311.1"/>
    <property type="molecule type" value="Genomic_DNA"/>
</dbReference>
<dbReference type="AlphaFoldDB" id="A8PYR0"/>
<dbReference type="SUPFAM" id="SSF57863">
    <property type="entry name" value="ArfGap/RecO-like zinc finger"/>
    <property type="match status" value="1"/>
</dbReference>
<dbReference type="OMA" id="PPDHKVE"/>
<feature type="compositionally biased region" description="Polar residues" evidence="6">
    <location>
        <begin position="339"/>
        <end position="361"/>
    </location>
</feature>
<dbReference type="FunFam" id="1.10.220.150:FF:000009">
    <property type="entry name" value="stromal membrane-associated protein 1 isoform X1"/>
    <property type="match status" value="1"/>
</dbReference>
<dbReference type="SMART" id="SM00105">
    <property type="entry name" value="ArfGap"/>
    <property type="match status" value="1"/>
</dbReference>
<feature type="compositionally biased region" description="Polar residues" evidence="6">
    <location>
        <begin position="149"/>
        <end position="167"/>
    </location>
</feature>
<feature type="region of interest" description="Disordered" evidence="6">
    <location>
        <begin position="210"/>
        <end position="364"/>
    </location>
</feature>
<dbReference type="PROSITE" id="PS50115">
    <property type="entry name" value="ARFGAP"/>
    <property type="match status" value="1"/>
</dbReference>
<evidence type="ECO:0000256" key="6">
    <source>
        <dbReference type="SAM" id="MobiDB-lite"/>
    </source>
</evidence>
<accession>A8PYR0</accession>
<sequence length="375" mass="40384">MSMSYASRKPQSRAETEANARTLRSLVKQPENKQCADCKRNDTRWASWNIGCFLCIRCSGIHRSMGTHISRVKSIDLDIWTPEQMHSIQKWGNKRANAYWEARLKEGHAPPDHKVESFIRSKYELRRWAMDGSPPEDPSVLDADKPSVTPMTTANETTSIPATVSGLSTGARAQAELTSATRANMSGAPEIQRSAPTGSLMDLLNDDTSNSTANIGAAPALTPKPAISGSGSASTKNTGRGGGLFDLDWDDTASKDPVPSVSRPTSAPKKNPAKDQILSLFSAPPPSSVKPASLDNPFASMSSGNHRDLTTDMASINLGSSPIQSTNSPIQARAPPTSDIFNTQDIWSSPTHPEQSSASSSKNEDVFANIWGDFK</sequence>
<keyword evidence="4" id="KW-0862">Zinc</keyword>
<feature type="region of interest" description="Disordered" evidence="6">
    <location>
        <begin position="131"/>
        <end position="167"/>
    </location>
</feature>
<dbReference type="OrthoDB" id="10266696at2759"/>
<evidence type="ECO:0000313" key="8">
    <source>
        <dbReference type="EMBL" id="EDP44311.1"/>
    </source>
</evidence>
<dbReference type="InterPro" id="IPR044732">
    <property type="entry name" value="ArfGAP_SMAP1-like"/>
</dbReference>
<keyword evidence="1" id="KW-0343">GTPase activation</keyword>
<feature type="compositionally biased region" description="Polar residues" evidence="6">
    <location>
        <begin position="312"/>
        <end position="330"/>
    </location>
</feature>
<feature type="compositionally biased region" description="Polar residues" evidence="6">
    <location>
        <begin position="229"/>
        <end position="238"/>
    </location>
</feature>
<keyword evidence="2" id="KW-0479">Metal-binding</keyword>
<evidence type="ECO:0000313" key="9">
    <source>
        <dbReference type="Proteomes" id="UP000008837"/>
    </source>
</evidence>
<evidence type="ECO:0000256" key="5">
    <source>
        <dbReference type="PROSITE-ProRule" id="PRU00288"/>
    </source>
</evidence>
<proteinExistence type="predicted"/>
<dbReference type="GeneID" id="5855832"/>
<evidence type="ECO:0000256" key="1">
    <source>
        <dbReference type="ARBA" id="ARBA00022468"/>
    </source>
</evidence>
<dbReference type="KEGG" id="mgl:MGL_1708"/>
<evidence type="ECO:0000256" key="3">
    <source>
        <dbReference type="ARBA" id="ARBA00022771"/>
    </source>
</evidence>
<dbReference type="Gene3D" id="1.10.220.150">
    <property type="entry name" value="Arf GTPase activating protein"/>
    <property type="match status" value="1"/>
</dbReference>
<dbReference type="VEuPathDB" id="FungiDB:MGL_1708"/>
<name>A8PYR0_MALGO</name>
<gene>
    <name evidence="8" type="ORF">MGL_1708</name>
</gene>
<dbReference type="InterPro" id="IPR037278">
    <property type="entry name" value="ARFGAP/RecO"/>
</dbReference>
<dbReference type="GO" id="GO:0005737">
    <property type="term" value="C:cytoplasm"/>
    <property type="evidence" value="ECO:0007669"/>
    <property type="project" value="TreeGrafter"/>
</dbReference>
<dbReference type="PRINTS" id="PR00405">
    <property type="entry name" value="REVINTRACTNG"/>
</dbReference>
<dbReference type="CDD" id="cd08839">
    <property type="entry name" value="ArfGap_SMAP"/>
    <property type="match status" value="1"/>
</dbReference>
<comment type="caution">
    <text evidence="8">The sequence shown here is derived from an EMBL/GenBank/DDBJ whole genome shotgun (WGS) entry which is preliminary data.</text>
</comment>
<organism evidence="8 9">
    <name type="scientific">Malassezia globosa (strain ATCC MYA-4612 / CBS 7966)</name>
    <name type="common">Dandruff-associated fungus</name>
    <dbReference type="NCBI Taxonomy" id="425265"/>
    <lineage>
        <taxon>Eukaryota</taxon>
        <taxon>Fungi</taxon>
        <taxon>Dikarya</taxon>
        <taxon>Basidiomycota</taxon>
        <taxon>Ustilaginomycotina</taxon>
        <taxon>Malasseziomycetes</taxon>
        <taxon>Malasseziales</taxon>
        <taxon>Malasseziaceae</taxon>
        <taxon>Malassezia</taxon>
    </lineage>
</organism>
<evidence type="ECO:0000256" key="4">
    <source>
        <dbReference type="ARBA" id="ARBA00022833"/>
    </source>
</evidence>
<reference evidence="8 9" key="1">
    <citation type="journal article" date="2007" name="Proc. Natl. Acad. Sci. U.S.A.">
        <title>Dandruff-associated Malassezia genomes reveal convergent and divergent virulence traits shared with plant and human fungal pathogens.</title>
        <authorList>
            <person name="Xu J."/>
            <person name="Saunders C.W."/>
            <person name="Hu P."/>
            <person name="Grant R.A."/>
            <person name="Boekhout T."/>
            <person name="Kuramae E.E."/>
            <person name="Kronstad J.W."/>
            <person name="Deangelis Y.M."/>
            <person name="Reeder N.L."/>
            <person name="Johnstone K.R."/>
            <person name="Leland M."/>
            <person name="Fieno A.M."/>
            <person name="Begley W.M."/>
            <person name="Sun Y."/>
            <person name="Lacey M.P."/>
            <person name="Chaudhary T."/>
            <person name="Keough T."/>
            <person name="Chu L."/>
            <person name="Sears R."/>
            <person name="Yuan B."/>
            <person name="Dawson T.L.Jr."/>
        </authorList>
    </citation>
    <scope>NUCLEOTIDE SEQUENCE [LARGE SCALE GENOMIC DNA]</scope>
    <source>
        <strain evidence="9">ATCC MYA-4612 / CBS 7966</strain>
    </source>
</reference>